<dbReference type="AlphaFoldDB" id="A0A6L2PIZ9"/>
<feature type="domain" description="Ionotropic receptor 75a N-terminal" evidence="11">
    <location>
        <begin position="621"/>
        <end position="741"/>
    </location>
</feature>
<evidence type="ECO:0000259" key="10">
    <source>
        <dbReference type="Pfam" id="PF00060"/>
    </source>
</evidence>
<dbReference type="InterPro" id="IPR052192">
    <property type="entry name" value="Insect_Ionotropic_Sensory_Rcpt"/>
</dbReference>
<dbReference type="OrthoDB" id="6117597at2759"/>
<evidence type="ECO:0000256" key="3">
    <source>
        <dbReference type="ARBA" id="ARBA00022475"/>
    </source>
</evidence>
<sequence length="1134" mass="126659">MEIIPPQSADYPIREPNDGTCNSCSRLGACVLSRARTHQICISTFWLLLLLVKSQATDPVPLAFIGDVLRASPPAVVSAFLCWKSGYIHRLARHLSEKNMLLSTQTTVQSAVSQFRARERGKFVTFIVDMSCQDTPAILGEADVLYLFDARSRWILLGNATRGHSLVAQLRILLDSDVVVADRVSEHSFILLELYRRRHHEPIIMTLIGEWGQQRGLRLTASPIPFSRRANLQKSVLKAVMVVTNNDSLLHLTDSVDRHIDSMSKVNYALFCHVVDIVNASVEMAVVDSWGYKVNGSWTGMAGYLQTGNADVGATALYITESRQSVLTYIAGTTRTRNAFLFRQPPLSFVDNIFVLPFSPSVWLTSVALIAIIGFLLHCALNWERTNTHVTWSDMALLTVSAVCQQGITVEAQRVPGRIMTISLLVAVIFLYTSYSACIVALLQSSTTSIRTLHDLLHSGLTLGVYDTVYNRHFFKAASDPIRRSIYTQKVSPARGPQRFLPLEVGINKMRTSPFAFHVELGPGYKFISDTFLEDEKCNLQTITFFTEFSEPHVAVSKESAFKEILTVSPIQLSTNAFSDAGDVLRLVRYLSKQYVLLSTQRTVQDAVTQLQATEGDKYFTFIVDMACEGTHVILEEADALDLFRARFRWLLLDDPRVQSFEKLFLALNVLLDSDVTVALRVSETSFRLMEVYKRGPREALIQSVTGVWHTGTPDIQPTSSSVLSVRRTNVHKSTIKAVMVVTNNDTLNHLSNTIDKQIDTITKVNDALFHHIVDILNASVHMTIVDTWGYPNKDGNWSGLTGYLQRCEADIGTTGMFVTKQRLPIVRYIASTSVTKNAFIFRQPPLSFVMNIFTLPFSRSVWLASIGLIALTGTVLYFAFQCEQGTEKVTGSDITLLSLGAVCQQGTTLETENVSGRIIMFVLFTFVIFLYTAYSACIVALLQSSTDSIKTLKNLLDSGLTLGVEDVVYNRHYFPAVSDKIRRDIYKKVSPDHFMTLQEGLKRVQKGLFAFHVELGPGYEVIADTFLEEEKCGLETINFLIEIVEPWVGVSKTSPFTEILSVAYRKVKERGLQHRENVRFYEKKPECAGRGSIFVSVGLVDCYPALLVLVGGMLSSGIILLLEFLHSHFSASR</sequence>
<feature type="transmembrane region" description="Helical" evidence="9">
    <location>
        <begin position="422"/>
        <end position="443"/>
    </location>
</feature>
<keyword evidence="6 9" id="KW-0472">Membrane</keyword>
<accession>A0A6L2PIZ9</accession>
<evidence type="ECO:0000313" key="13">
    <source>
        <dbReference type="Proteomes" id="UP000502823"/>
    </source>
</evidence>
<keyword evidence="4 9" id="KW-0812">Transmembrane</keyword>
<dbReference type="PANTHER" id="PTHR42643">
    <property type="entry name" value="IONOTROPIC RECEPTOR 20A-RELATED"/>
    <property type="match status" value="1"/>
</dbReference>
<keyword evidence="7" id="KW-0675">Receptor</keyword>
<dbReference type="Gene3D" id="3.40.190.10">
    <property type="entry name" value="Periplasmic binding protein-like II"/>
    <property type="match status" value="2"/>
</dbReference>
<feature type="transmembrane region" description="Helical" evidence="9">
    <location>
        <begin position="919"/>
        <end position="943"/>
    </location>
</feature>
<proteinExistence type="inferred from homology"/>
<keyword evidence="13" id="KW-1185">Reference proteome</keyword>
<dbReference type="Pfam" id="PF00060">
    <property type="entry name" value="Lig_chan"/>
    <property type="match status" value="2"/>
</dbReference>
<evidence type="ECO:0000256" key="6">
    <source>
        <dbReference type="ARBA" id="ARBA00023136"/>
    </source>
</evidence>
<dbReference type="GO" id="GO:0015276">
    <property type="term" value="F:ligand-gated monoatomic ion channel activity"/>
    <property type="evidence" value="ECO:0007669"/>
    <property type="project" value="InterPro"/>
</dbReference>
<evidence type="ECO:0000256" key="7">
    <source>
        <dbReference type="ARBA" id="ARBA00023170"/>
    </source>
</evidence>
<comment type="subcellular location">
    <subcellularLocation>
        <location evidence="1">Cell membrane</location>
        <topology evidence="1">Multi-pass membrane protein</topology>
    </subcellularLocation>
</comment>
<gene>
    <name evidence="12" type="ORF">Cfor_12335</name>
</gene>
<reference evidence="13" key="1">
    <citation type="submission" date="2020-01" db="EMBL/GenBank/DDBJ databases">
        <title>Draft genome sequence of the Termite Coptotermes fromosanus.</title>
        <authorList>
            <person name="Itakura S."/>
            <person name="Yosikawa Y."/>
            <person name="Umezawa K."/>
        </authorList>
    </citation>
    <scope>NUCLEOTIDE SEQUENCE [LARGE SCALE GENOMIC DNA]</scope>
</reference>
<feature type="domain" description="Ionotropic glutamate receptor C-terminal" evidence="10">
    <location>
        <begin position="861"/>
        <end position="959"/>
    </location>
</feature>
<comment type="similarity">
    <text evidence="2">Belongs to the glutamate-gated ion channel (TC 1.A.10.1) family.</text>
</comment>
<feature type="transmembrane region" description="Helical" evidence="9">
    <location>
        <begin position="862"/>
        <end position="881"/>
    </location>
</feature>
<evidence type="ECO:0000259" key="11">
    <source>
        <dbReference type="Pfam" id="PF24576"/>
    </source>
</evidence>
<evidence type="ECO:0000256" key="8">
    <source>
        <dbReference type="ARBA" id="ARBA00023180"/>
    </source>
</evidence>
<feature type="transmembrane region" description="Helical" evidence="9">
    <location>
        <begin position="362"/>
        <end position="383"/>
    </location>
</feature>
<dbReference type="Pfam" id="PF24576">
    <property type="entry name" value="IR75A_N"/>
    <property type="match status" value="2"/>
</dbReference>
<name>A0A6L2PIZ9_COPFO</name>
<evidence type="ECO:0008006" key="14">
    <source>
        <dbReference type="Google" id="ProtNLM"/>
    </source>
</evidence>
<dbReference type="EMBL" id="BLKM01000193">
    <property type="protein sequence ID" value="GFG30037.1"/>
    <property type="molecule type" value="Genomic_DNA"/>
</dbReference>
<dbReference type="InterPro" id="IPR057074">
    <property type="entry name" value="IR75A_N"/>
</dbReference>
<evidence type="ECO:0000256" key="9">
    <source>
        <dbReference type="SAM" id="Phobius"/>
    </source>
</evidence>
<dbReference type="InterPro" id="IPR001320">
    <property type="entry name" value="Iontro_rcpt_C"/>
</dbReference>
<keyword evidence="3" id="KW-1003">Cell membrane</keyword>
<comment type="caution">
    <text evidence="12">The sequence shown here is derived from an EMBL/GenBank/DDBJ whole genome shotgun (WGS) entry which is preliminary data.</text>
</comment>
<keyword evidence="8" id="KW-0325">Glycoprotein</keyword>
<dbReference type="GO" id="GO:0005886">
    <property type="term" value="C:plasma membrane"/>
    <property type="evidence" value="ECO:0007669"/>
    <property type="project" value="UniProtKB-SubCell"/>
</dbReference>
<dbReference type="SUPFAM" id="SSF53850">
    <property type="entry name" value="Periplasmic binding protein-like II"/>
    <property type="match status" value="2"/>
</dbReference>
<protein>
    <recommendedName>
        <fullName evidence="14">Ionotropic glutamate receptor C-terminal domain-containing protein</fullName>
    </recommendedName>
</protein>
<evidence type="ECO:0000256" key="5">
    <source>
        <dbReference type="ARBA" id="ARBA00022989"/>
    </source>
</evidence>
<feature type="transmembrane region" description="Helical" evidence="9">
    <location>
        <begin position="1104"/>
        <end position="1126"/>
    </location>
</feature>
<evidence type="ECO:0000256" key="1">
    <source>
        <dbReference type="ARBA" id="ARBA00004651"/>
    </source>
</evidence>
<evidence type="ECO:0000256" key="4">
    <source>
        <dbReference type="ARBA" id="ARBA00022692"/>
    </source>
</evidence>
<dbReference type="PANTHER" id="PTHR42643:SF33">
    <property type="entry name" value="GLUTAMATE RECEPTOR 2-LIKE PROTEIN"/>
    <property type="match status" value="1"/>
</dbReference>
<feature type="domain" description="Ionotropic glutamate receptor C-terminal" evidence="10">
    <location>
        <begin position="361"/>
        <end position="535"/>
    </location>
</feature>
<dbReference type="Gene3D" id="1.10.287.70">
    <property type="match status" value="2"/>
</dbReference>
<keyword evidence="5 9" id="KW-1133">Transmembrane helix</keyword>
<evidence type="ECO:0000313" key="12">
    <source>
        <dbReference type="EMBL" id="GFG30037.1"/>
    </source>
</evidence>
<evidence type="ECO:0000256" key="2">
    <source>
        <dbReference type="ARBA" id="ARBA00008685"/>
    </source>
</evidence>
<organism evidence="12 13">
    <name type="scientific">Coptotermes formosanus</name>
    <name type="common">Formosan subterranean termite</name>
    <dbReference type="NCBI Taxonomy" id="36987"/>
    <lineage>
        <taxon>Eukaryota</taxon>
        <taxon>Metazoa</taxon>
        <taxon>Ecdysozoa</taxon>
        <taxon>Arthropoda</taxon>
        <taxon>Hexapoda</taxon>
        <taxon>Insecta</taxon>
        <taxon>Pterygota</taxon>
        <taxon>Neoptera</taxon>
        <taxon>Polyneoptera</taxon>
        <taxon>Dictyoptera</taxon>
        <taxon>Blattodea</taxon>
        <taxon>Blattoidea</taxon>
        <taxon>Termitoidae</taxon>
        <taxon>Rhinotermitidae</taxon>
        <taxon>Coptotermes</taxon>
    </lineage>
</organism>
<dbReference type="Proteomes" id="UP000502823">
    <property type="component" value="Unassembled WGS sequence"/>
</dbReference>
<dbReference type="GO" id="GO:0050906">
    <property type="term" value="P:detection of stimulus involved in sensory perception"/>
    <property type="evidence" value="ECO:0007669"/>
    <property type="project" value="UniProtKB-ARBA"/>
</dbReference>
<dbReference type="InParanoid" id="A0A6L2PIZ9"/>
<feature type="domain" description="Ionotropic receptor 75a N-terminal" evidence="11">
    <location>
        <begin position="65"/>
        <end position="242"/>
    </location>
</feature>